<dbReference type="Proteomes" id="UP000717585">
    <property type="component" value="Unassembled WGS sequence"/>
</dbReference>
<evidence type="ECO:0000256" key="1">
    <source>
        <dbReference type="SAM" id="MobiDB-lite"/>
    </source>
</evidence>
<dbReference type="EMBL" id="JAHDYR010000011">
    <property type="protein sequence ID" value="KAG9395470.1"/>
    <property type="molecule type" value="Genomic_DNA"/>
</dbReference>
<evidence type="ECO:0000313" key="3">
    <source>
        <dbReference type="Proteomes" id="UP000717585"/>
    </source>
</evidence>
<protein>
    <submittedName>
        <fullName evidence="2">Uncharacterized protein</fullName>
    </submittedName>
</protein>
<keyword evidence="3" id="KW-1185">Reference proteome</keyword>
<accession>A0A8J6EAV4</accession>
<name>A0A8J6EAV4_9EUKA</name>
<proteinExistence type="predicted"/>
<organism evidence="2 3">
    <name type="scientific">Carpediemonas membranifera</name>
    <dbReference type="NCBI Taxonomy" id="201153"/>
    <lineage>
        <taxon>Eukaryota</taxon>
        <taxon>Metamonada</taxon>
        <taxon>Carpediemonas-like organisms</taxon>
        <taxon>Carpediemonas</taxon>
    </lineage>
</organism>
<reference evidence="2" key="1">
    <citation type="submission" date="2021-05" db="EMBL/GenBank/DDBJ databases">
        <title>A free-living protist that lacks canonical eukaryotic 1 DNA replication and segregation systems.</title>
        <authorList>
            <person name="Salas-Leiva D.E."/>
            <person name="Tromer E.C."/>
            <person name="Curtis B.A."/>
            <person name="Jerlstrom-Hultqvist J."/>
            <person name="Kolisko M."/>
            <person name="Yi Z."/>
            <person name="Salas-Leiva J.S."/>
            <person name="Gallot-Lavallee L."/>
            <person name="Kops G.J.P.L."/>
            <person name="Archibald J.M."/>
            <person name="Simpson A.G.B."/>
            <person name="Roger A.J."/>
        </authorList>
    </citation>
    <scope>NUCLEOTIDE SEQUENCE</scope>
    <source>
        <strain evidence="2">BICM</strain>
    </source>
</reference>
<evidence type="ECO:0000313" key="2">
    <source>
        <dbReference type="EMBL" id="KAG9395470.1"/>
    </source>
</evidence>
<sequence length="1534" mass="169487">MVRKAPMTRWITSVAHLLKCQICSHSPHILNDASMDVDAVKIEALKHLMCMKKRTIDEVFALVREVFQDVDDTLVQTVWPTMADVFGVTVTGTTDAVISEAGALAWLNRRHPVPSSRIPPLNDHMRKSITVLGQHGYAGMNQLELSKHCKMKPKDFSYVFRVLSRFAVVSHPAYVTFEGKLKLTKHIYLNVFGPEYESRCVTLSIPPHAPYPSLYHILHFLRDSGETTLREIHKAIAGPLKDRGVRGFTEESLMFDLFILQHADMGFTDSRAVGPGDLPAQNPIAGTGKKVVRKNSIYHVWLKSSVDAEEEASGVGPASPEASRTRPVAPEPTPADGRRPHTAMAQPLDTDLGGTSTNMTLKDRVGAKHSNPFAGPFVLTPVDKLHALVAAVREAGVEGVNLDDPTHGRPVLDRLFINRGRTAIGMIRDPALSKGSTISVLPGIPLHCFTDYTESVGVAYRLIHSDFITDGMPNNNGGEDVIKAPFLPKVRMAKQIMGLMNQLPPGLSVSIMHVRNGVAFTDAIEAGRGPLGISQTVPYSGTVRDALHELVDAGKLLSFIDRDKADKPYFISVDRVERDDLEGEVIEPVHITLPTPETTRNTAEGLKAVLRVCVEAGTRVFDRSVAVTMPAGALAVLMKDTGLSRPMQRMLDEAGTTPLCELPAIIASFCISAGSVNTRLNAVRENLVNLALATVENEHLMIVSEYRFPSTNFFDTSDLPIIPLKPDTIDDIFAQIEYCCVQNKLRQRKEATLAALVKDGEPVPEQPQGLGDTVVWLDREAEFHRHYLINSYWGVISRKVRLEKLRKDTSLLRTRQYAAPSFKRITKPVAEVRTFLEMTMTLTSDIPRRKMLEHTLARSSRLPAPSTMAGDGGGADWPEEADLNRIRQMPLSYRRNIVYVVDAHRMFPRRNIGHCKWVEAAADIANAIPTMGSTNADEIRRLIKGVVASFIPNPLVNASAHPGWRTIFTNHIIGAKIVMMILRNLVDASSQSGNFGFDDSRIFAEHKDAFEELFTDTNASALQWPSNTHEGPAVPLIDFLPPTVFPIRAGPLLAAGPYSPEIMPGSTTAVTIGHVIPINRFISPTAEGVVRDTRLAGRANLRRRLLVLHAAERIASLTSKVRRSMFNRWVGVDPQAAHGVLVALLEARMLTRRRASEKHKLSTLFFENTMMAASIEFIRAFTPPEAIDVSFAFRYTRTTIKDLSNRISNISKTAQWAVPDSVTRIDMLMVLDLVYRGLWVLDNASKSAIRGVGLNMTSGTFVFGEKLDLVLRRELFPHEKAPPAEIDLVTDQSIDETEEEPLPDTLVALFPMDHRSRLPEVKGVAQLAGQTLDSLVPVLEAICHDRPPATREAQDRAAVLINSGVVIVGHEHLTRVLVPVWDSEDYIHPEAPDVPLLDIMTVTGEHSMDAVDSLALALRDCIGSMPGISLTFMYRRFFHFTPVCIHRVLDVMLLDDAITAYIQLSKPASLWDEPEHQTVMVRSVTDAVTKLEADGLAGMAFDGVGETDISYEIVLYPTMSIMATAWTVEEAVEL</sequence>
<gene>
    <name evidence="2" type="ORF">J8273_3037</name>
</gene>
<comment type="caution">
    <text evidence="2">The sequence shown here is derived from an EMBL/GenBank/DDBJ whole genome shotgun (WGS) entry which is preliminary data.</text>
</comment>
<feature type="region of interest" description="Disordered" evidence="1">
    <location>
        <begin position="309"/>
        <end position="359"/>
    </location>
</feature>